<feature type="transmembrane region" description="Helical" evidence="5">
    <location>
        <begin position="282"/>
        <end position="301"/>
    </location>
</feature>
<feature type="transmembrane region" description="Helical" evidence="5">
    <location>
        <begin position="144"/>
        <end position="162"/>
    </location>
</feature>
<accession>A0A157ZFF6</accession>
<organism evidence="7 8">
    <name type="scientific">Caballeronia pedi</name>
    <dbReference type="NCBI Taxonomy" id="1777141"/>
    <lineage>
        <taxon>Bacteria</taxon>
        <taxon>Pseudomonadati</taxon>
        <taxon>Pseudomonadota</taxon>
        <taxon>Betaproteobacteria</taxon>
        <taxon>Burkholderiales</taxon>
        <taxon>Burkholderiaceae</taxon>
        <taxon>Caballeronia</taxon>
    </lineage>
</organism>
<evidence type="ECO:0000313" key="8">
    <source>
        <dbReference type="Proteomes" id="UP000054911"/>
    </source>
</evidence>
<dbReference type="GO" id="GO:0016020">
    <property type="term" value="C:membrane"/>
    <property type="evidence" value="ECO:0007669"/>
    <property type="project" value="UniProtKB-SubCell"/>
</dbReference>
<gene>
    <name evidence="7" type="ORF">AWB80_00733</name>
</gene>
<evidence type="ECO:0000256" key="2">
    <source>
        <dbReference type="ARBA" id="ARBA00022692"/>
    </source>
</evidence>
<dbReference type="STRING" id="1777141.AWB80_00733"/>
<evidence type="ECO:0000313" key="7">
    <source>
        <dbReference type="EMBL" id="SAK44226.1"/>
    </source>
</evidence>
<dbReference type="OrthoDB" id="8592563at2"/>
<dbReference type="AlphaFoldDB" id="A0A157ZFF6"/>
<feature type="transmembrane region" description="Helical" evidence="5">
    <location>
        <begin position="307"/>
        <end position="328"/>
    </location>
</feature>
<keyword evidence="4 5" id="KW-0472">Membrane</keyword>
<feature type="transmembrane region" description="Helical" evidence="5">
    <location>
        <begin position="259"/>
        <end position="275"/>
    </location>
</feature>
<evidence type="ECO:0000256" key="5">
    <source>
        <dbReference type="SAM" id="Phobius"/>
    </source>
</evidence>
<feature type="transmembrane region" description="Helical" evidence="5">
    <location>
        <begin position="63"/>
        <end position="82"/>
    </location>
</feature>
<dbReference type="InterPro" id="IPR049453">
    <property type="entry name" value="Memb_transporter_dom"/>
</dbReference>
<feature type="transmembrane region" description="Helical" evidence="5">
    <location>
        <begin position="236"/>
        <end position="253"/>
    </location>
</feature>
<evidence type="ECO:0000259" key="6">
    <source>
        <dbReference type="Pfam" id="PF13515"/>
    </source>
</evidence>
<keyword evidence="2 5" id="KW-0812">Transmembrane</keyword>
<evidence type="ECO:0000256" key="1">
    <source>
        <dbReference type="ARBA" id="ARBA00004141"/>
    </source>
</evidence>
<feature type="domain" description="Integral membrane bound transporter" evidence="6">
    <location>
        <begin position="197"/>
        <end position="320"/>
    </location>
</feature>
<protein>
    <recommendedName>
        <fullName evidence="6">Integral membrane bound transporter domain-containing protein</fullName>
    </recommendedName>
</protein>
<evidence type="ECO:0000256" key="4">
    <source>
        <dbReference type="ARBA" id="ARBA00023136"/>
    </source>
</evidence>
<name>A0A157ZFF6_9BURK</name>
<feature type="transmembrane region" description="Helical" evidence="5">
    <location>
        <begin position="88"/>
        <end position="106"/>
    </location>
</feature>
<keyword evidence="3 5" id="KW-1133">Transmembrane helix</keyword>
<keyword evidence="8" id="KW-1185">Reference proteome</keyword>
<proteinExistence type="predicted"/>
<sequence>MPADAPQQFRLASEIKVWTLLYAAIALLPFVVLALATGNAIWMKASLLAIGAVIAEDKLALRPPGVIAYGLAVIAGTYLLLLAELVPAFFVIACMTLAAGVILFASRGKKLRALGNWTFLPVLILANELHGGRTVDALLRETPAYLPYLLVALVPSVISATIRSRGKPAARWSNLDDFGPRAPFGEDLAAMLAGVGIAAMMVVYWHMDRAQWVIWGAASIVTGTVDTARVKLKNRAFGVMTGVPIGIVLGRYVVPHSSIAVTLATLAVFLTLVAFQRYVVGYFFRCVFVTLAIMLANQSTADAFERITHVLAGGVIGIVCVLGVHAAASRLSR</sequence>
<dbReference type="Pfam" id="PF13515">
    <property type="entry name" value="FUSC_2"/>
    <property type="match status" value="1"/>
</dbReference>
<reference evidence="7" key="1">
    <citation type="submission" date="2016-01" db="EMBL/GenBank/DDBJ databases">
        <authorList>
            <person name="Peeters C."/>
        </authorList>
    </citation>
    <scope>NUCLEOTIDE SEQUENCE [LARGE SCALE GENOMIC DNA]</scope>
    <source>
        <strain evidence="7">LMG 29323</strain>
    </source>
</reference>
<comment type="caution">
    <text evidence="7">The sequence shown here is derived from an EMBL/GenBank/DDBJ whole genome shotgun (WGS) entry which is preliminary data.</text>
</comment>
<feature type="transmembrane region" description="Helical" evidence="5">
    <location>
        <begin position="20"/>
        <end position="42"/>
    </location>
</feature>
<dbReference type="EMBL" id="FCOE02000002">
    <property type="protein sequence ID" value="SAK44226.1"/>
    <property type="molecule type" value="Genomic_DNA"/>
</dbReference>
<feature type="transmembrane region" description="Helical" evidence="5">
    <location>
        <begin position="188"/>
        <end position="206"/>
    </location>
</feature>
<comment type="subcellular location">
    <subcellularLocation>
        <location evidence="1">Membrane</location>
        <topology evidence="1">Multi-pass membrane protein</topology>
    </subcellularLocation>
</comment>
<evidence type="ECO:0000256" key="3">
    <source>
        <dbReference type="ARBA" id="ARBA00022989"/>
    </source>
</evidence>
<dbReference type="Proteomes" id="UP000054911">
    <property type="component" value="Unassembled WGS sequence"/>
</dbReference>
<dbReference type="RefSeq" id="WP_061173281.1">
    <property type="nucleotide sequence ID" value="NZ_FCOE02000002.1"/>
</dbReference>